<dbReference type="PANTHER" id="PTHR43280:SF28">
    <property type="entry name" value="HTH-TYPE TRANSCRIPTIONAL ACTIVATOR RHAS"/>
    <property type="match status" value="1"/>
</dbReference>
<dbReference type="GO" id="GO:0043565">
    <property type="term" value="F:sequence-specific DNA binding"/>
    <property type="evidence" value="ECO:0007669"/>
    <property type="project" value="InterPro"/>
</dbReference>
<dbReference type="GO" id="GO:0003700">
    <property type="term" value="F:DNA-binding transcription factor activity"/>
    <property type="evidence" value="ECO:0007669"/>
    <property type="project" value="InterPro"/>
</dbReference>
<keyword evidence="6" id="KW-1185">Reference proteome</keyword>
<protein>
    <recommendedName>
        <fullName evidence="4">HTH araC/xylS-type domain-containing protein</fullName>
    </recommendedName>
</protein>
<evidence type="ECO:0000313" key="6">
    <source>
        <dbReference type="Proteomes" id="UP000656813"/>
    </source>
</evidence>
<dbReference type="SUPFAM" id="SSF46689">
    <property type="entry name" value="Homeodomain-like"/>
    <property type="match status" value="2"/>
</dbReference>
<feature type="domain" description="HTH araC/xylS-type" evidence="4">
    <location>
        <begin position="177"/>
        <end position="275"/>
    </location>
</feature>
<gene>
    <name evidence="5" type="ORF">GCM10007096_39090</name>
</gene>
<comment type="caution">
    <text evidence="5">The sequence shown here is derived from an EMBL/GenBank/DDBJ whole genome shotgun (WGS) entry which is preliminary data.</text>
</comment>
<dbReference type="AlphaFoldDB" id="A0A8J2ZZ53"/>
<dbReference type="InterPro" id="IPR009057">
    <property type="entry name" value="Homeodomain-like_sf"/>
</dbReference>
<reference evidence="5" key="1">
    <citation type="journal article" date="2014" name="Int. J. Syst. Evol. Microbiol.">
        <title>Complete genome sequence of Corynebacterium casei LMG S-19264T (=DSM 44701T), isolated from a smear-ripened cheese.</title>
        <authorList>
            <consortium name="US DOE Joint Genome Institute (JGI-PGF)"/>
            <person name="Walter F."/>
            <person name="Albersmeier A."/>
            <person name="Kalinowski J."/>
            <person name="Ruckert C."/>
        </authorList>
    </citation>
    <scope>NUCLEOTIDE SEQUENCE</scope>
    <source>
        <strain evidence="5">CGMCC 1.12777</strain>
    </source>
</reference>
<dbReference type="RefSeq" id="WP_188499061.1">
    <property type="nucleotide sequence ID" value="NZ_BMFV01000044.1"/>
</dbReference>
<dbReference type="Proteomes" id="UP000656813">
    <property type="component" value="Unassembled WGS sequence"/>
</dbReference>
<name>A0A8J2ZZ53_9BACL</name>
<dbReference type="PRINTS" id="PR00032">
    <property type="entry name" value="HTHARAC"/>
</dbReference>
<keyword evidence="2" id="KW-0238">DNA-binding</keyword>
<accession>A0A8J2ZZ53</accession>
<dbReference type="EMBL" id="BMFV01000044">
    <property type="protein sequence ID" value="GGH87932.1"/>
    <property type="molecule type" value="Genomic_DNA"/>
</dbReference>
<evidence type="ECO:0000256" key="1">
    <source>
        <dbReference type="ARBA" id="ARBA00023015"/>
    </source>
</evidence>
<dbReference type="PANTHER" id="PTHR43280">
    <property type="entry name" value="ARAC-FAMILY TRANSCRIPTIONAL REGULATOR"/>
    <property type="match status" value="1"/>
</dbReference>
<evidence type="ECO:0000259" key="4">
    <source>
        <dbReference type="PROSITE" id="PS01124"/>
    </source>
</evidence>
<keyword evidence="3" id="KW-0804">Transcription</keyword>
<evidence type="ECO:0000256" key="3">
    <source>
        <dbReference type="ARBA" id="ARBA00023163"/>
    </source>
</evidence>
<dbReference type="InterPro" id="IPR037923">
    <property type="entry name" value="HTH-like"/>
</dbReference>
<reference evidence="5" key="2">
    <citation type="submission" date="2020-09" db="EMBL/GenBank/DDBJ databases">
        <authorList>
            <person name="Sun Q."/>
            <person name="Zhou Y."/>
        </authorList>
    </citation>
    <scope>NUCLEOTIDE SEQUENCE</scope>
    <source>
        <strain evidence="5">CGMCC 1.12777</strain>
    </source>
</reference>
<sequence length="289" mass="33422">MDEDLIINYPRYVEGKRLQLSHGQTYNEEIKRNEHVTGLVLITEGRGHFIVEEETHTAVSGMLLVCQQGVSYQVISDGKQAFKALYIGLSSLHLKGLPKNHLIEQERAPILPLGKVETGDYRQIMESMILESQNGLPESGVIVNGWLSVLIGRLVQRWHHRKWTTPKHHSSSTEAILAVKRLIEERYQEEWTLEKLANEVHLSSYHLCRQFKRKIGMPPGQYIIHCRIEAAKQYLTFTNETMEHIADKIGYRSETHFHQVFKKNTGITPGHYRVIKRENDKSNHSLRID</sequence>
<dbReference type="SMART" id="SM00342">
    <property type="entry name" value="HTH_ARAC"/>
    <property type="match status" value="1"/>
</dbReference>
<dbReference type="InterPro" id="IPR018060">
    <property type="entry name" value="HTH_AraC"/>
</dbReference>
<dbReference type="InterPro" id="IPR020449">
    <property type="entry name" value="Tscrpt_reg_AraC-type_HTH"/>
</dbReference>
<dbReference type="SUPFAM" id="SSF51215">
    <property type="entry name" value="Regulatory protein AraC"/>
    <property type="match status" value="1"/>
</dbReference>
<organism evidence="5 6">
    <name type="scientific">Pullulanibacillus pueri</name>
    <dbReference type="NCBI Taxonomy" id="1437324"/>
    <lineage>
        <taxon>Bacteria</taxon>
        <taxon>Bacillati</taxon>
        <taxon>Bacillota</taxon>
        <taxon>Bacilli</taxon>
        <taxon>Bacillales</taxon>
        <taxon>Sporolactobacillaceae</taxon>
        <taxon>Pullulanibacillus</taxon>
    </lineage>
</organism>
<evidence type="ECO:0000313" key="5">
    <source>
        <dbReference type="EMBL" id="GGH87932.1"/>
    </source>
</evidence>
<dbReference type="PROSITE" id="PS01124">
    <property type="entry name" value="HTH_ARAC_FAMILY_2"/>
    <property type="match status" value="1"/>
</dbReference>
<keyword evidence="1" id="KW-0805">Transcription regulation</keyword>
<dbReference type="Gene3D" id="1.10.10.60">
    <property type="entry name" value="Homeodomain-like"/>
    <property type="match status" value="2"/>
</dbReference>
<evidence type="ECO:0000256" key="2">
    <source>
        <dbReference type="ARBA" id="ARBA00023125"/>
    </source>
</evidence>
<proteinExistence type="predicted"/>
<dbReference type="Pfam" id="PF12833">
    <property type="entry name" value="HTH_18"/>
    <property type="match status" value="1"/>
</dbReference>